<dbReference type="AlphaFoldDB" id="A0A2N7PJJ3"/>
<evidence type="ECO:0000313" key="1">
    <source>
        <dbReference type="EMBL" id="PMP62882.1"/>
    </source>
</evidence>
<dbReference type="Proteomes" id="UP000235731">
    <property type="component" value="Unassembled WGS sequence"/>
</dbReference>
<dbReference type="PANTHER" id="PTHR36454:SF1">
    <property type="entry name" value="DUF1015 DOMAIN-CONTAINING PROTEIN"/>
    <property type="match status" value="1"/>
</dbReference>
<evidence type="ECO:0000313" key="2">
    <source>
        <dbReference type="Proteomes" id="UP000235731"/>
    </source>
</evidence>
<reference evidence="1 2" key="1">
    <citation type="submission" date="2018-01" db="EMBL/GenBank/DDBJ databases">
        <title>Metagenomic assembled genomes from two thermal pools in the Uzon Caldera, Kamchatka, Russia.</title>
        <authorList>
            <person name="Wilkins L."/>
            <person name="Ettinger C."/>
        </authorList>
    </citation>
    <scope>NUCLEOTIDE SEQUENCE [LARGE SCALE GENOMIC DNA]</scope>
    <source>
        <strain evidence="1">ZAV-15</strain>
    </source>
</reference>
<organism evidence="1 2">
    <name type="scientific">Caldimicrobium thiodismutans</name>
    <dbReference type="NCBI Taxonomy" id="1653476"/>
    <lineage>
        <taxon>Bacteria</taxon>
        <taxon>Pseudomonadati</taxon>
        <taxon>Thermodesulfobacteriota</taxon>
        <taxon>Thermodesulfobacteria</taxon>
        <taxon>Thermodesulfobacteriales</taxon>
        <taxon>Thermodesulfobacteriaceae</taxon>
        <taxon>Caldimicrobium</taxon>
    </lineage>
</organism>
<sequence>MPECLPFCGWFYNLEKVRPEEVLAPPYDVVTKEEIEYYKKKSPYNIFHLELSESPSKAKELLEKFISEKIFLQEKIPTLYYHELDFEYQGKRYLRRGFILLVKLYPFEEKIILPHERVYNKVTEERLNLLKATSFQFSQVYALYEDPYLFTLKELPENLNFFLEVTFGTETQRLAKIQERSVIEKILSFLKPKRFYIADGHHRYNTALKYKAYMESLYGQEEFKDYNYISMYISPFEDENLLMLPTHRVFKNLDGKSFLERLKQYVIIEKESPILNSQESFEALETAQGDFFLAFEKKLYFCRLREEIKKVLKEKEAELSELPLWNFLQIFEEIVGVPEEKLKEEERVEFFSRQEEVLKRASQGGLGVLFPTVSAEILKRIAEKEKVMPHKSTYFYPKILTGLVLAEVSGKRIK</sequence>
<comment type="caution">
    <text evidence="1">The sequence shown here is derived from an EMBL/GenBank/DDBJ whole genome shotgun (WGS) entry which is preliminary data.</text>
</comment>
<protein>
    <recommendedName>
        <fullName evidence="3">DUF1015 domain-containing protein</fullName>
    </recommendedName>
</protein>
<dbReference type="EMBL" id="PNIE01000052">
    <property type="protein sequence ID" value="PMP62882.1"/>
    <property type="molecule type" value="Genomic_DNA"/>
</dbReference>
<name>A0A2N7PJJ3_9BACT</name>
<proteinExistence type="predicted"/>
<dbReference type="Pfam" id="PF06245">
    <property type="entry name" value="DUF1015"/>
    <property type="match status" value="1"/>
</dbReference>
<gene>
    <name evidence="1" type="ORF">C0197_03800</name>
</gene>
<evidence type="ECO:0008006" key="3">
    <source>
        <dbReference type="Google" id="ProtNLM"/>
    </source>
</evidence>
<dbReference type="PANTHER" id="PTHR36454">
    <property type="entry name" value="LMO2823 PROTEIN"/>
    <property type="match status" value="1"/>
</dbReference>
<accession>A0A2N7PJJ3</accession>
<dbReference type="InterPro" id="IPR008323">
    <property type="entry name" value="UCP033563"/>
</dbReference>